<protein>
    <submittedName>
        <fullName evidence="5">60S ribosomal protein L31</fullName>
    </submittedName>
</protein>
<comment type="caution">
    <text evidence="5">The sequence shown here is derived from an EMBL/GenBank/DDBJ whole genome shotgun (WGS) entry which is preliminary data.</text>
</comment>
<accession>A0ABP0IIB8</accession>
<dbReference type="InterPro" id="IPR000054">
    <property type="entry name" value="Ribosomal_eL31"/>
</dbReference>
<evidence type="ECO:0000313" key="5">
    <source>
        <dbReference type="EMBL" id="CAK9001586.1"/>
    </source>
</evidence>
<dbReference type="EMBL" id="CAXAMM010003891">
    <property type="protein sequence ID" value="CAK9001586.1"/>
    <property type="molecule type" value="Genomic_DNA"/>
</dbReference>
<organism evidence="5 6">
    <name type="scientific">Durusdinium trenchii</name>
    <dbReference type="NCBI Taxonomy" id="1381693"/>
    <lineage>
        <taxon>Eukaryota</taxon>
        <taxon>Sar</taxon>
        <taxon>Alveolata</taxon>
        <taxon>Dinophyceae</taxon>
        <taxon>Suessiales</taxon>
        <taxon>Symbiodiniaceae</taxon>
        <taxon>Durusdinium</taxon>
    </lineage>
</organism>
<dbReference type="CDD" id="cd00463">
    <property type="entry name" value="Ribosomal_L31e"/>
    <property type="match status" value="1"/>
</dbReference>
<evidence type="ECO:0000313" key="6">
    <source>
        <dbReference type="Proteomes" id="UP001642464"/>
    </source>
</evidence>
<sequence length="150" mass="17944">MQKVAFKKRAPRALRVVRQFASKVMMTTDATWQKSRFWDVRSDPWGLLIFKTKWVRIDTKLNKFLWSNGVRNIPRRVRVRLSRKRNEDEEAKEKMFTLVQHVPVESFKGLQTENVRRADQQVDLKPVDLSNRHMVETRHIESNGFHPLFL</sequence>
<evidence type="ECO:0000256" key="3">
    <source>
        <dbReference type="ARBA" id="ARBA00023274"/>
    </source>
</evidence>
<dbReference type="GO" id="GO:0005840">
    <property type="term" value="C:ribosome"/>
    <property type="evidence" value="ECO:0007669"/>
    <property type="project" value="UniProtKB-KW"/>
</dbReference>
<keyword evidence="6" id="KW-1185">Reference proteome</keyword>
<dbReference type="EMBL" id="CAXAMM010003780">
    <property type="protein sequence ID" value="CAK9001226.1"/>
    <property type="molecule type" value="Genomic_DNA"/>
</dbReference>
<dbReference type="Pfam" id="PF01198">
    <property type="entry name" value="Ribosomal_L31e"/>
    <property type="match status" value="2"/>
</dbReference>
<dbReference type="PANTHER" id="PTHR10956:SF0">
    <property type="entry name" value="60S RIBOSOMAL PROTEIN L31"/>
    <property type="match status" value="1"/>
</dbReference>
<dbReference type="InterPro" id="IPR023621">
    <property type="entry name" value="Ribosomal_eL31_dom_sf"/>
</dbReference>
<dbReference type="Gene3D" id="3.10.440.10">
    <property type="match status" value="1"/>
</dbReference>
<gene>
    <name evidence="4" type="ORF">SCF082_LOCUS6843</name>
    <name evidence="5" type="ORF">SCF082_LOCUS6996</name>
</gene>
<dbReference type="PANTHER" id="PTHR10956">
    <property type="entry name" value="60S RIBOSOMAL PROTEIN L31"/>
    <property type="match status" value="1"/>
</dbReference>
<dbReference type="SMART" id="SM01380">
    <property type="entry name" value="Ribosomal_L31e"/>
    <property type="match status" value="1"/>
</dbReference>
<keyword evidence="3" id="KW-0687">Ribonucleoprotein</keyword>
<dbReference type="Proteomes" id="UP001642464">
    <property type="component" value="Unassembled WGS sequence"/>
</dbReference>
<dbReference type="SUPFAM" id="SSF54575">
    <property type="entry name" value="Ribosomal protein L31e"/>
    <property type="match status" value="2"/>
</dbReference>
<comment type="similarity">
    <text evidence="1">Belongs to the eukaryotic ribosomal protein eL31 family.</text>
</comment>
<proteinExistence type="inferred from homology"/>
<evidence type="ECO:0000313" key="4">
    <source>
        <dbReference type="EMBL" id="CAK9001226.1"/>
    </source>
</evidence>
<keyword evidence="2 5" id="KW-0689">Ribosomal protein</keyword>
<name>A0ABP0IIB8_9DINO</name>
<evidence type="ECO:0000256" key="2">
    <source>
        <dbReference type="ARBA" id="ARBA00022980"/>
    </source>
</evidence>
<evidence type="ECO:0000256" key="1">
    <source>
        <dbReference type="ARBA" id="ARBA00010808"/>
    </source>
</evidence>
<reference evidence="5 6" key="1">
    <citation type="submission" date="2024-02" db="EMBL/GenBank/DDBJ databases">
        <authorList>
            <person name="Chen Y."/>
            <person name="Shah S."/>
            <person name="Dougan E. K."/>
            <person name="Thang M."/>
            <person name="Chan C."/>
        </authorList>
    </citation>
    <scope>NUCLEOTIDE SEQUENCE [LARGE SCALE GENOMIC DNA]</scope>
</reference>